<comment type="caution">
    <text evidence="1">The sequence shown here is derived from an EMBL/GenBank/DDBJ whole genome shotgun (WGS) entry which is preliminary data.</text>
</comment>
<dbReference type="RefSeq" id="XP_058329770.1">
    <property type="nucleotide sequence ID" value="XM_058476880.1"/>
</dbReference>
<name>A0A9W9NX96_9EURO</name>
<dbReference type="GeneID" id="83204183"/>
<reference evidence="1" key="1">
    <citation type="submission" date="2022-11" db="EMBL/GenBank/DDBJ databases">
        <authorList>
            <person name="Petersen C."/>
        </authorList>
    </citation>
    <scope>NUCLEOTIDE SEQUENCE</scope>
    <source>
        <strain evidence="1">IBT 19713</strain>
    </source>
</reference>
<gene>
    <name evidence="1" type="ORF">N7468_007584</name>
</gene>
<dbReference type="EMBL" id="JAPQKS010000005">
    <property type="protein sequence ID" value="KAJ5226359.1"/>
    <property type="molecule type" value="Genomic_DNA"/>
</dbReference>
<dbReference type="AlphaFoldDB" id="A0A9W9NX96"/>
<reference evidence="1" key="2">
    <citation type="journal article" date="2023" name="IMA Fungus">
        <title>Comparative genomic study of the Penicillium genus elucidates a diverse pangenome and 15 lateral gene transfer events.</title>
        <authorList>
            <person name="Petersen C."/>
            <person name="Sorensen T."/>
            <person name="Nielsen M.R."/>
            <person name="Sondergaard T.E."/>
            <person name="Sorensen J.L."/>
            <person name="Fitzpatrick D.A."/>
            <person name="Frisvad J.C."/>
            <person name="Nielsen K.L."/>
        </authorList>
    </citation>
    <scope>NUCLEOTIDE SEQUENCE</scope>
    <source>
        <strain evidence="1">IBT 19713</strain>
    </source>
</reference>
<dbReference type="Proteomes" id="UP001150941">
    <property type="component" value="Unassembled WGS sequence"/>
</dbReference>
<accession>A0A9W9NX96</accession>
<sequence length="59" mass="6790">MGLSKEAAEWFCDALKGPRGDVRTTPEYQKNIGNFQKWTGKTAIRLEQWLEENKGRFAS</sequence>
<proteinExistence type="predicted"/>
<organism evidence="1 2">
    <name type="scientific">Penicillium chermesinum</name>
    <dbReference type="NCBI Taxonomy" id="63820"/>
    <lineage>
        <taxon>Eukaryota</taxon>
        <taxon>Fungi</taxon>
        <taxon>Dikarya</taxon>
        <taxon>Ascomycota</taxon>
        <taxon>Pezizomycotina</taxon>
        <taxon>Eurotiomycetes</taxon>
        <taxon>Eurotiomycetidae</taxon>
        <taxon>Eurotiales</taxon>
        <taxon>Aspergillaceae</taxon>
        <taxon>Penicillium</taxon>
    </lineage>
</organism>
<evidence type="ECO:0000313" key="1">
    <source>
        <dbReference type="EMBL" id="KAJ5226359.1"/>
    </source>
</evidence>
<protein>
    <submittedName>
        <fullName evidence="1">Uncharacterized protein</fullName>
    </submittedName>
</protein>
<keyword evidence="2" id="KW-1185">Reference proteome</keyword>
<evidence type="ECO:0000313" key="2">
    <source>
        <dbReference type="Proteomes" id="UP001150941"/>
    </source>
</evidence>